<proteinExistence type="predicted"/>
<organism evidence="1 2">
    <name type="scientific">Prauserella sediminis</name>
    <dbReference type="NCBI Taxonomy" id="577680"/>
    <lineage>
        <taxon>Bacteria</taxon>
        <taxon>Bacillati</taxon>
        <taxon>Actinomycetota</taxon>
        <taxon>Actinomycetes</taxon>
        <taxon>Pseudonocardiales</taxon>
        <taxon>Pseudonocardiaceae</taxon>
        <taxon>Prauserella</taxon>
        <taxon>Prauserella salsuginis group</taxon>
    </lineage>
</organism>
<sequence length="74" mass="8357">MSEGMEMACKITHRALRDQQIRFANREAAERYAEIMGGGVENWVFTTVPSVVAEYGWGPYPERAPRNRELTPAG</sequence>
<dbReference type="AlphaFoldDB" id="A0A839XRP0"/>
<evidence type="ECO:0000313" key="1">
    <source>
        <dbReference type="EMBL" id="MBB3662555.1"/>
    </source>
</evidence>
<protein>
    <submittedName>
        <fullName evidence="1">Uncharacterized protein</fullName>
    </submittedName>
</protein>
<gene>
    <name evidence="1" type="ORF">FB384_001459</name>
</gene>
<keyword evidence="2" id="KW-1185">Reference proteome</keyword>
<name>A0A839XRP0_9PSEU</name>
<evidence type="ECO:0000313" key="2">
    <source>
        <dbReference type="Proteomes" id="UP000564573"/>
    </source>
</evidence>
<comment type="caution">
    <text evidence="1">The sequence shown here is derived from an EMBL/GenBank/DDBJ whole genome shotgun (WGS) entry which is preliminary data.</text>
</comment>
<reference evidence="1 2" key="1">
    <citation type="submission" date="2020-08" db="EMBL/GenBank/DDBJ databases">
        <title>Sequencing the genomes of 1000 actinobacteria strains.</title>
        <authorList>
            <person name="Klenk H.-P."/>
        </authorList>
    </citation>
    <scope>NUCLEOTIDE SEQUENCE [LARGE SCALE GENOMIC DNA]</scope>
    <source>
        <strain evidence="1 2">DSM 45267</strain>
    </source>
</reference>
<dbReference type="Proteomes" id="UP000564573">
    <property type="component" value="Unassembled WGS sequence"/>
</dbReference>
<accession>A0A839XRP0</accession>
<dbReference type="EMBL" id="JACIBS010000001">
    <property type="protein sequence ID" value="MBB3662555.1"/>
    <property type="molecule type" value="Genomic_DNA"/>
</dbReference>